<dbReference type="AlphaFoldDB" id="A0AAV7MYV5"/>
<accession>A0AAV7MYV5</accession>
<evidence type="ECO:0000256" key="1">
    <source>
        <dbReference type="SAM" id="MobiDB-lite"/>
    </source>
</evidence>
<reference evidence="2" key="1">
    <citation type="journal article" date="2022" name="bioRxiv">
        <title>Sequencing and chromosome-scale assembly of the giantPleurodeles waltlgenome.</title>
        <authorList>
            <person name="Brown T."/>
            <person name="Elewa A."/>
            <person name="Iarovenko S."/>
            <person name="Subramanian E."/>
            <person name="Araus A.J."/>
            <person name="Petzold A."/>
            <person name="Susuki M."/>
            <person name="Suzuki K.-i.T."/>
            <person name="Hayashi T."/>
            <person name="Toyoda A."/>
            <person name="Oliveira C."/>
            <person name="Osipova E."/>
            <person name="Leigh N.D."/>
            <person name="Simon A."/>
            <person name="Yun M.H."/>
        </authorList>
    </citation>
    <scope>NUCLEOTIDE SEQUENCE</scope>
    <source>
        <strain evidence="2">20211129_DDA</strain>
        <tissue evidence="2">Liver</tissue>
    </source>
</reference>
<gene>
    <name evidence="2" type="ORF">NDU88_004586</name>
</gene>
<feature type="region of interest" description="Disordered" evidence="1">
    <location>
        <begin position="73"/>
        <end position="95"/>
    </location>
</feature>
<feature type="compositionally biased region" description="Low complexity" evidence="1">
    <location>
        <begin position="1"/>
        <end position="15"/>
    </location>
</feature>
<dbReference type="Proteomes" id="UP001066276">
    <property type="component" value="Chromosome 9"/>
</dbReference>
<evidence type="ECO:0000313" key="3">
    <source>
        <dbReference type="Proteomes" id="UP001066276"/>
    </source>
</evidence>
<feature type="region of interest" description="Disordered" evidence="1">
    <location>
        <begin position="1"/>
        <end position="23"/>
    </location>
</feature>
<comment type="caution">
    <text evidence="2">The sequence shown here is derived from an EMBL/GenBank/DDBJ whole genome shotgun (WGS) entry which is preliminary data.</text>
</comment>
<organism evidence="2 3">
    <name type="scientific">Pleurodeles waltl</name>
    <name type="common">Iberian ribbed newt</name>
    <dbReference type="NCBI Taxonomy" id="8319"/>
    <lineage>
        <taxon>Eukaryota</taxon>
        <taxon>Metazoa</taxon>
        <taxon>Chordata</taxon>
        <taxon>Craniata</taxon>
        <taxon>Vertebrata</taxon>
        <taxon>Euteleostomi</taxon>
        <taxon>Amphibia</taxon>
        <taxon>Batrachia</taxon>
        <taxon>Caudata</taxon>
        <taxon>Salamandroidea</taxon>
        <taxon>Salamandridae</taxon>
        <taxon>Pleurodelinae</taxon>
        <taxon>Pleurodeles</taxon>
    </lineage>
</organism>
<feature type="compositionally biased region" description="Low complexity" evidence="1">
    <location>
        <begin position="73"/>
        <end position="83"/>
    </location>
</feature>
<name>A0AAV7MYV5_PLEWA</name>
<keyword evidence="3" id="KW-1185">Reference proteome</keyword>
<evidence type="ECO:0000313" key="2">
    <source>
        <dbReference type="EMBL" id="KAJ1107193.1"/>
    </source>
</evidence>
<feature type="compositionally biased region" description="Polar residues" evidence="1">
    <location>
        <begin position="84"/>
        <end position="95"/>
    </location>
</feature>
<proteinExistence type="predicted"/>
<dbReference type="EMBL" id="JANPWB010000013">
    <property type="protein sequence ID" value="KAJ1107193.1"/>
    <property type="molecule type" value="Genomic_DNA"/>
</dbReference>
<protein>
    <submittedName>
        <fullName evidence="2">Uncharacterized protein</fullName>
    </submittedName>
</protein>
<sequence>MQWRSGGARRQAGARPVAPTERGEEMWPIRQCRATARRGGKARPWRPYPHHKVCGAWWQDDRKALRQAGKTTTFFRNPPTFTTSATGSHPTTQPQTMVDPVQEATIERILQEISVVGRRLEGMENAITSLTAERKSMRLNIAGFQSWVTGLEQRVMTKKGPITTFQDRDQEPFYLRSKLIDLKDRIRMDSVCFFVFPENVEGTDTQSFLKEVLPKQSDLTFDPPLEFQRTHIVGPKQRDEAQSLLVFYQI</sequence>